<organism evidence="7 8">
    <name type="scientific">Extremus antarcticus</name>
    <dbReference type="NCBI Taxonomy" id="702011"/>
    <lineage>
        <taxon>Eukaryota</taxon>
        <taxon>Fungi</taxon>
        <taxon>Dikarya</taxon>
        <taxon>Ascomycota</taxon>
        <taxon>Pezizomycotina</taxon>
        <taxon>Dothideomycetes</taxon>
        <taxon>Dothideomycetidae</taxon>
        <taxon>Mycosphaerellales</taxon>
        <taxon>Extremaceae</taxon>
        <taxon>Extremus</taxon>
    </lineage>
</organism>
<comment type="subcellular location">
    <subcellularLocation>
        <location evidence="1">Nucleus</location>
    </subcellularLocation>
</comment>
<evidence type="ECO:0000256" key="5">
    <source>
        <dbReference type="ARBA" id="ARBA00024196"/>
    </source>
</evidence>
<evidence type="ECO:0000256" key="6">
    <source>
        <dbReference type="ARBA" id="ARBA00024238"/>
    </source>
</evidence>
<evidence type="ECO:0000313" key="8">
    <source>
        <dbReference type="Proteomes" id="UP001271007"/>
    </source>
</evidence>
<dbReference type="GO" id="GO:0030620">
    <property type="term" value="F:U2 snRNA binding"/>
    <property type="evidence" value="ECO:0007669"/>
    <property type="project" value="InterPro"/>
</dbReference>
<keyword evidence="8" id="KW-1185">Reference proteome</keyword>
<dbReference type="AlphaFoldDB" id="A0AAJ0DDL5"/>
<evidence type="ECO:0000256" key="4">
    <source>
        <dbReference type="ARBA" id="ARBA00023242"/>
    </source>
</evidence>
<evidence type="ECO:0000256" key="1">
    <source>
        <dbReference type="ARBA" id="ARBA00004123"/>
    </source>
</evidence>
<reference evidence="7" key="1">
    <citation type="submission" date="2023-04" db="EMBL/GenBank/DDBJ databases">
        <title>Black Yeasts Isolated from many extreme environments.</title>
        <authorList>
            <person name="Coleine C."/>
            <person name="Stajich J.E."/>
            <person name="Selbmann L."/>
        </authorList>
    </citation>
    <scope>NUCLEOTIDE SEQUENCE</scope>
    <source>
        <strain evidence="7">CCFEE 5312</strain>
    </source>
</reference>
<dbReference type="GO" id="GO:0000398">
    <property type="term" value="P:mRNA splicing, via spliceosome"/>
    <property type="evidence" value="ECO:0007669"/>
    <property type="project" value="InterPro"/>
</dbReference>
<dbReference type="FunFam" id="3.80.10.10:FF:000026">
    <property type="entry name" value="U2 small nuclear ribonucleoprotein A"/>
    <property type="match status" value="1"/>
</dbReference>
<protein>
    <recommendedName>
        <fullName evidence="6">U2 small nuclear ribonucleoprotein A'</fullName>
    </recommendedName>
</protein>
<dbReference type="SUPFAM" id="SSF52058">
    <property type="entry name" value="L domain-like"/>
    <property type="match status" value="1"/>
</dbReference>
<accession>A0AAJ0DDL5</accession>
<dbReference type="Proteomes" id="UP001271007">
    <property type="component" value="Unassembled WGS sequence"/>
</dbReference>
<sequence>MRLTAELLTTSLSYLNPLKERELDLRGHKIPAIENLGVVARDHEAIDFTDNDIQVLGNFPLCPRLHTLLLARNRVGTLQMSLGKSLPVLHTLVLTGNAVQELSDLEALGGCGRLVHLTLVGNPVVGKENYRYYVLWRCPTVRFLDFQKVKAAEREKATELFGTHEEPTELAKSVAAVRSRNAGAGFSAAPTANGVQKPKVKITDKEKKRFENLVKKAKTLSDVQKLEKAFAEGRLPAGVADEDVMDET</sequence>
<evidence type="ECO:0000256" key="3">
    <source>
        <dbReference type="ARBA" id="ARBA00022737"/>
    </source>
</evidence>
<dbReference type="InterPro" id="IPR044640">
    <property type="entry name" value="RU2A"/>
</dbReference>
<dbReference type="Pfam" id="PF14580">
    <property type="entry name" value="LRR_9"/>
    <property type="match status" value="1"/>
</dbReference>
<name>A0AAJ0DDL5_9PEZI</name>
<dbReference type="InterPro" id="IPR032675">
    <property type="entry name" value="LRR_dom_sf"/>
</dbReference>
<gene>
    <name evidence="7" type="primary">LEA1</name>
    <name evidence="7" type="ORF">LTR09_006849</name>
</gene>
<dbReference type="PANTHER" id="PTHR10552:SF6">
    <property type="entry name" value="U2 SMALL NUCLEAR RIBONUCLEOPROTEIN A"/>
    <property type="match status" value="1"/>
</dbReference>
<evidence type="ECO:0000313" key="7">
    <source>
        <dbReference type="EMBL" id="KAK3051895.1"/>
    </source>
</evidence>
<keyword evidence="3" id="KW-0677">Repeat</keyword>
<dbReference type="PANTHER" id="PTHR10552">
    <property type="entry name" value="U2 SMALL NUCLEAR RIBONUCLEOPROTEIN A"/>
    <property type="match status" value="1"/>
</dbReference>
<dbReference type="Gene3D" id="3.80.10.10">
    <property type="entry name" value="Ribonuclease Inhibitor"/>
    <property type="match status" value="1"/>
</dbReference>
<comment type="similarity">
    <text evidence="5">Belongs to the U2 small nuclear ribonucleoprotein A family.</text>
</comment>
<dbReference type="GO" id="GO:0005686">
    <property type="term" value="C:U2 snRNP"/>
    <property type="evidence" value="ECO:0007669"/>
    <property type="project" value="TreeGrafter"/>
</dbReference>
<dbReference type="EMBL" id="JAWDJX010000023">
    <property type="protein sequence ID" value="KAK3051895.1"/>
    <property type="molecule type" value="Genomic_DNA"/>
</dbReference>
<proteinExistence type="inferred from homology"/>
<comment type="caution">
    <text evidence="7">The sequence shown here is derived from an EMBL/GenBank/DDBJ whole genome shotgun (WGS) entry which is preliminary data.</text>
</comment>
<keyword evidence="4" id="KW-0539">Nucleus</keyword>
<keyword evidence="2" id="KW-0433">Leucine-rich repeat</keyword>
<evidence type="ECO:0000256" key="2">
    <source>
        <dbReference type="ARBA" id="ARBA00022614"/>
    </source>
</evidence>